<protein>
    <submittedName>
        <fullName evidence="1">Uncharacterized protein</fullName>
    </submittedName>
</protein>
<sequence>MLSNITVLPDESLGGIEREYREVKRKANVGERVKIDDITYAGDPESPAYVVGETFIVKGFDGCDPTIDRKFNDGSAVFLDEEEYVVLEPTDIVHLPVNGCISGTERLRMVDRKATVGERVIMTEATGTRWEGACHVPDYYNGDIFEIARVNDGVELATSTSGKLFYHREYRVLEPLTAAPLLSEQSAQDQAAATISALALRLDALAAKVDAAYTTQPTTAVDTEAVLKAVRKFSEGLKRSVSDAFKTPQQSRDEIVERAKADVKRLVTEVGGLGWEASDIPAFEDHGPLTIRFVVSRNKRTVAAFAEWACFPGDVCERGTARCAPNDVFNAHIGKAIALYRALGLEVPAEYLNVPQPTEVRVGDYVRDSSGLFGGAAGYVDEIEHRDGEIYGILYRNKRSTRGDGRIWTRLHYVTALDDTREEVAA</sequence>
<dbReference type="EMBL" id="JARVWT010000006">
    <property type="protein sequence ID" value="MDH2332481.1"/>
    <property type="molecule type" value="Genomic_DNA"/>
</dbReference>
<evidence type="ECO:0000313" key="1">
    <source>
        <dbReference type="EMBL" id="MDH2332481.1"/>
    </source>
</evidence>
<dbReference type="RefSeq" id="WP_279834852.1">
    <property type="nucleotide sequence ID" value="NZ_JARVWT010000006.1"/>
</dbReference>
<dbReference type="Proteomes" id="UP001229409">
    <property type="component" value="Unassembled WGS sequence"/>
</dbReference>
<gene>
    <name evidence="1" type="ORF">QDS18_16600</name>
</gene>
<proteinExistence type="predicted"/>
<organism evidence="1 2">
    <name type="scientific">Paenibacillus polymyxa</name>
    <name type="common">Bacillus polymyxa</name>
    <dbReference type="NCBI Taxonomy" id="1406"/>
    <lineage>
        <taxon>Bacteria</taxon>
        <taxon>Bacillati</taxon>
        <taxon>Bacillota</taxon>
        <taxon>Bacilli</taxon>
        <taxon>Bacillales</taxon>
        <taxon>Paenibacillaceae</taxon>
        <taxon>Paenibacillus</taxon>
    </lineage>
</organism>
<comment type="caution">
    <text evidence="1">The sequence shown here is derived from an EMBL/GenBank/DDBJ whole genome shotgun (WGS) entry which is preliminary data.</text>
</comment>
<accession>A0AAP4EC17</accession>
<dbReference type="AlphaFoldDB" id="A0AAP4EC17"/>
<reference evidence="1" key="1">
    <citation type="submission" date="2023-04" db="EMBL/GenBank/DDBJ databases">
        <title>Uncovering the Secrets of Slow-Growing Bacteria in Tropical Savanna Soil through Cultivation and Genomic Analysis.</title>
        <authorList>
            <person name="Goncalves O.S."/>
            <person name="Santana M.F."/>
        </authorList>
    </citation>
    <scope>NUCLEOTIDE SEQUENCE</scope>
    <source>
        <strain evidence="1">ANTI</strain>
    </source>
</reference>
<name>A0AAP4EC17_PAEPO</name>
<evidence type="ECO:0000313" key="2">
    <source>
        <dbReference type="Proteomes" id="UP001229409"/>
    </source>
</evidence>